<sequence length="232" mass="25956">MPLKLKIDFECGQQQQFVEPISTVSSQLLVPQPQQTVQPRSREQLKLWIMSLTTLGMAIAITNKDVSDWLSQISSPHIPRIIIDAPNDRAQQPKRLPNLKSVFPLTKKAPITDVPGSCRDRCTRIHAGTDYAYIGAVLNALAGRVVEVNPRSRSGGVIAVESQWNGESVKLRYVHLDRQTVASYKVGEFIPTGKVLGYIRETFPGSTGPHAHIEVYRNGRLDWKGYRFLAKL</sequence>
<evidence type="ECO:0000313" key="4">
    <source>
        <dbReference type="Proteomes" id="UP000076925"/>
    </source>
</evidence>
<gene>
    <name evidence="3" type="ORF">WA1_49415</name>
</gene>
<dbReference type="InterPro" id="IPR016047">
    <property type="entry name" value="M23ase_b-sheet_dom"/>
</dbReference>
<evidence type="ECO:0000313" key="3">
    <source>
        <dbReference type="EMBL" id="KYC34759.1"/>
    </source>
</evidence>
<name>A0A139WQQ0_9CYAN</name>
<dbReference type="SUPFAM" id="SSF51261">
    <property type="entry name" value="Duplicated hybrid motif"/>
    <property type="match status" value="1"/>
</dbReference>
<protein>
    <recommendedName>
        <fullName evidence="2">M23ase beta-sheet core domain-containing protein</fullName>
    </recommendedName>
</protein>
<feature type="domain" description="M23ase beta-sheet core" evidence="2">
    <location>
        <begin position="125"/>
        <end position="220"/>
    </location>
</feature>
<dbReference type="Gene3D" id="2.70.70.10">
    <property type="entry name" value="Glucose Permease (Domain IIA)"/>
    <property type="match status" value="1"/>
</dbReference>
<dbReference type="Proteomes" id="UP000076925">
    <property type="component" value="Unassembled WGS sequence"/>
</dbReference>
<dbReference type="PANTHER" id="PTHR21666:SF289">
    <property type="entry name" value="L-ALA--D-GLU ENDOPEPTIDASE"/>
    <property type="match status" value="1"/>
</dbReference>
<accession>A0A139WQQ0</accession>
<keyword evidence="1" id="KW-0732">Signal</keyword>
<dbReference type="OrthoDB" id="9810477at2"/>
<evidence type="ECO:0000256" key="1">
    <source>
        <dbReference type="ARBA" id="ARBA00022729"/>
    </source>
</evidence>
<keyword evidence="4" id="KW-1185">Reference proteome</keyword>
<dbReference type="EMBL" id="ANNX02000064">
    <property type="protein sequence ID" value="KYC34759.1"/>
    <property type="molecule type" value="Genomic_DNA"/>
</dbReference>
<dbReference type="AlphaFoldDB" id="A0A139WQQ0"/>
<dbReference type="RefSeq" id="WP_017740928.1">
    <property type="nucleotide sequence ID" value="NZ_KQ976355.1"/>
</dbReference>
<organism evidence="3 4">
    <name type="scientific">Scytonema hofmannii PCC 7110</name>
    <dbReference type="NCBI Taxonomy" id="128403"/>
    <lineage>
        <taxon>Bacteria</taxon>
        <taxon>Bacillati</taxon>
        <taxon>Cyanobacteriota</taxon>
        <taxon>Cyanophyceae</taxon>
        <taxon>Nostocales</taxon>
        <taxon>Scytonemataceae</taxon>
        <taxon>Scytonema</taxon>
    </lineage>
</organism>
<dbReference type="Pfam" id="PF01551">
    <property type="entry name" value="Peptidase_M23"/>
    <property type="match status" value="1"/>
</dbReference>
<dbReference type="GO" id="GO:0004222">
    <property type="term" value="F:metalloendopeptidase activity"/>
    <property type="evidence" value="ECO:0007669"/>
    <property type="project" value="TreeGrafter"/>
</dbReference>
<dbReference type="STRING" id="128403.WA1_49415"/>
<dbReference type="InterPro" id="IPR050570">
    <property type="entry name" value="Cell_wall_metabolism_enzyme"/>
</dbReference>
<dbReference type="CDD" id="cd12797">
    <property type="entry name" value="M23_peptidase"/>
    <property type="match status" value="1"/>
</dbReference>
<comment type="caution">
    <text evidence="3">The sequence shown here is derived from an EMBL/GenBank/DDBJ whole genome shotgun (WGS) entry which is preliminary data.</text>
</comment>
<reference evidence="3 4" key="1">
    <citation type="journal article" date="2013" name="Genome Biol. Evol.">
        <title>Genomes of Stigonematalean cyanobacteria (subsection V) and the evolution of oxygenic photosynthesis from prokaryotes to plastids.</title>
        <authorList>
            <person name="Dagan T."/>
            <person name="Roettger M."/>
            <person name="Stucken K."/>
            <person name="Landan G."/>
            <person name="Koch R."/>
            <person name="Major P."/>
            <person name="Gould S.B."/>
            <person name="Goremykin V.V."/>
            <person name="Rippka R."/>
            <person name="Tandeau de Marsac N."/>
            <person name="Gugger M."/>
            <person name="Lockhart P.J."/>
            <person name="Allen J.F."/>
            <person name="Brune I."/>
            <person name="Maus I."/>
            <person name="Puhler A."/>
            <person name="Martin W.F."/>
        </authorList>
    </citation>
    <scope>NUCLEOTIDE SEQUENCE [LARGE SCALE GENOMIC DNA]</scope>
    <source>
        <strain evidence="3 4">PCC 7110</strain>
    </source>
</reference>
<proteinExistence type="predicted"/>
<evidence type="ECO:0000259" key="2">
    <source>
        <dbReference type="Pfam" id="PF01551"/>
    </source>
</evidence>
<dbReference type="InterPro" id="IPR011055">
    <property type="entry name" value="Dup_hybrid_motif"/>
</dbReference>
<dbReference type="PANTHER" id="PTHR21666">
    <property type="entry name" value="PEPTIDASE-RELATED"/>
    <property type="match status" value="1"/>
</dbReference>